<dbReference type="GO" id="GO:0004857">
    <property type="term" value="F:enzyme inhibitor activity"/>
    <property type="evidence" value="ECO:0007669"/>
    <property type="project" value="InterPro"/>
</dbReference>
<gene>
    <name evidence="15" type="ORF">CKAN_00332000</name>
</gene>
<comment type="subcellular location">
    <subcellularLocation>
        <location evidence="12">Secreted</location>
        <location evidence="12">Cell wall</location>
    </subcellularLocation>
</comment>
<evidence type="ECO:0000256" key="13">
    <source>
        <dbReference type="SAM" id="Phobius"/>
    </source>
</evidence>
<accession>A0A443N8X0</accession>
<dbReference type="STRING" id="337451.A0A443N8X0"/>
<comment type="caution">
    <text evidence="15">The sequence shown here is derived from an EMBL/GenBank/DDBJ whole genome shotgun (WGS) entry which is preliminary data.</text>
</comment>
<dbReference type="InterPro" id="IPR033131">
    <property type="entry name" value="Pectinesterase_Asp_AS"/>
</dbReference>
<dbReference type="Pfam" id="PF04043">
    <property type="entry name" value="PMEI"/>
    <property type="match status" value="1"/>
</dbReference>
<dbReference type="InterPro" id="IPR006501">
    <property type="entry name" value="Pectinesterase_inhib_dom"/>
</dbReference>
<dbReference type="Gene3D" id="2.160.20.10">
    <property type="entry name" value="Single-stranded right-handed beta-helix, Pectin lyase-like"/>
    <property type="match status" value="1"/>
</dbReference>
<dbReference type="UniPathway" id="UPA00545">
    <property type="reaction ID" value="UER00823"/>
</dbReference>
<comment type="catalytic activity">
    <reaction evidence="9 12">
        <text>[(1-&gt;4)-alpha-D-galacturonosyl methyl ester](n) + n H2O = [(1-&gt;4)-alpha-D-galacturonosyl](n) + n methanol + n H(+)</text>
        <dbReference type="Rhea" id="RHEA:22380"/>
        <dbReference type="Rhea" id="RHEA-COMP:14570"/>
        <dbReference type="Rhea" id="RHEA-COMP:14573"/>
        <dbReference type="ChEBI" id="CHEBI:15377"/>
        <dbReference type="ChEBI" id="CHEBI:15378"/>
        <dbReference type="ChEBI" id="CHEBI:17790"/>
        <dbReference type="ChEBI" id="CHEBI:140522"/>
        <dbReference type="ChEBI" id="CHEBI:140523"/>
        <dbReference type="EC" id="3.1.1.11"/>
    </reaction>
</comment>
<dbReference type="FunFam" id="2.160.20.10:FF:000001">
    <property type="entry name" value="Pectinesterase"/>
    <property type="match status" value="1"/>
</dbReference>
<dbReference type="PANTHER" id="PTHR31707">
    <property type="entry name" value="PECTINESTERASE"/>
    <property type="match status" value="1"/>
</dbReference>
<evidence type="ECO:0000256" key="9">
    <source>
        <dbReference type="ARBA" id="ARBA00047928"/>
    </source>
</evidence>
<dbReference type="PROSITE" id="PS00503">
    <property type="entry name" value="PECTINESTERASE_2"/>
    <property type="match status" value="1"/>
</dbReference>
<dbReference type="InterPro" id="IPR035513">
    <property type="entry name" value="Invertase/methylesterase_inhib"/>
</dbReference>
<evidence type="ECO:0000256" key="7">
    <source>
        <dbReference type="ARBA" id="ARBA00023157"/>
    </source>
</evidence>
<dbReference type="Proteomes" id="UP000283530">
    <property type="component" value="Unassembled WGS sequence"/>
</dbReference>
<dbReference type="CDD" id="cd15798">
    <property type="entry name" value="PMEI-like_3"/>
    <property type="match status" value="1"/>
</dbReference>
<evidence type="ECO:0000256" key="1">
    <source>
        <dbReference type="ARBA" id="ARBA00005184"/>
    </source>
</evidence>
<proteinExistence type="inferred from homology"/>
<comment type="pathway">
    <text evidence="1 12">Glycan metabolism; pectin degradation; 2-dehydro-3-deoxy-D-gluconate from pectin: step 1/5.</text>
</comment>
<dbReference type="AlphaFoldDB" id="A0A443N8X0"/>
<keyword evidence="7" id="KW-1015">Disulfide bond</keyword>
<keyword evidence="13" id="KW-1133">Transmembrane helix</keyword>
<organism evidence="15 16">
    <name type="scientific">Cinnamomum micranthum f. kanehirae</name>
    <dbReference type="NCBI Taxonomy" id="337451"/>
    <lineage>
        <taxon>Eukaryota</taxon>
        <taxon>Viridiplantae</taxon>
        <taxon>Streptophyta</taxon>
        <taxon>Embryophyta</taxon>
        <taxon>Tracheophyta</taxon>
        <taxon>Spermatophyta</taxon>
        <taxon>Magnoliopsida</taxon>
        <taxon>Magnoliidae</taxon>
        <taxon>Laurales</taxon>
        <taxon>Lauraceae</taxon>
        <taxon>Cinnamomum</taxon>
    </lineage>
</organism>
<dbReference type="EC" id="3.1.1.11" evidence="4 12"/>
<keyword evidence="16" id="KW-1185">Reference proteome</keyword>
<dbReference type="SUPFAM" id="SSF51126">
    <property type="entry name" value="Pectin lyase-like"/>
    <property type="match status" value="1"/>
</dbReference>
<evidence type="ECO:0000256" key="3">
    <source>
        <dbReference type="ARBA" id="ARBA00007786"/>
    </source>
</evidence>
<evidence type="ECO:0000256" key="12">
    <source>
        <dbReference type="RuleBase" id="RU000589"/>
    </source>
</evidence>
<evidence type="ECO:0000313" key="15">
    <source>
        <dbReference type="EMBL" id="RWR74961.1"/>
    </source>
</evidence>
<evidence type="ECO:0000256" key="10">
    <source>
        <dbReference type="ARBA" id="ARBA00057335"/>
    </source>
</evidence>
<name>A0A443N8X0_9MAGN</name>
<dbReference type="SUPFAM" id="SSF101148">
    <property type="entry name" value="Plant invertase/pectin methylesterase inhibitor"/>
    <property type="match status" value="1"/>
</dbReference>
<dbReference type="FunFam" id="1.20.140.40:FF:000001">
    <property type="entry name" value="Pectinesterase"/>
    <property type="match status" value="1"/>
</dbReference>
<evidence type="ECO:0000256" key="6">
    <source>
        <dbReference type="ARBA" id="ARBA00023085"/>
    </source>
</evidence>
<evidence type="ECO:0000259" key="14">
    <source>
        <dbReference type="SMART" id="SM00856"/>
    </source>
</evidence>
<evidence type="ECO:0000256" key="2">
    <source>
        <dbReference type="ARBA" id="ARBA00006027"/>
    </source>
</evidence>
<keyword evidence="12" id="KW-0964">Secreted</keyword>
<evidence type="ECO:0000256" key="8">
    <source>
        <dbReference type="ARBA" id="ARBA00023180"/>
    </source>
</evidence>
<evidence type="ECO:0000256" key="4">
    <source>
        <dbReference type="ARBA" id="ARBA00013229"/>
    </source>
</evidence>
<evidence type="ECO:0000256" key="11">
    <source>
        <dbReference type="PROSITE-ProRule" id="PRU10040"/>
    </source>
</evidence>
<keyword evidence="12" id="KW-0134">Cell wall</keyword>
<dbReference type="EMBL" id="QPKB01000001">
    <property type="protein sequence ID" value="RWR74961.1"/>
    <property type="molecule type" value="Genomic_DNA"/>
</dbReference>
<dbReference type="InterPro" id="IPR000070">
    <property type="entry name" value="Pectinesterase_cat"/>
</dbReference>
<keyword evidence="12" id="KW-0961">Cell wall biogenesis/degradation</keyword>
<keyword evidence="5 12" id="KW-0378">Hydrolase</keyword>
<comment type="similarity">
    <text evidence="3">In the C-terminal section; belongs to the pectinesterase family.</text>
</comment>
<dbReference type="NCBIfam" id="TIGR01614">
    <property type="entry name" value="PME_inhib"/>
    <property type="match status" value="1"/>
</dbReference>
<dbReference type="PROSITE" id="PS00800">
    <property type="entry name" value="PECTINESTERASE_1"/>
    <property type="match status" value="1"/>
</dbReference>
<dbReference type="InterPro" id="IPR018040">
    <property type="entry name" value="Pectinesterase_Tyr_AS"/>
</dbReference>
<evidence type="ECO:0000313" key="16">
    <source>
        <dbReference type="Proteomes" id="UP000283530"/>
    </source>
</evidence>
<keyword evidence="13" id="KW-0812">Transmembrane</keyword>
<evidence type="ECO:0000256" key="5">
    <source>
        <dbReference type="ARBA" id="ARBA00022801"/>
    </source>
</evidence>
<reference evidence="15 16" key="1">
    <citation type="journal article" date="2019" name="Nat. Plants">
        <title>Stout camphor tree genome fills gaps in understanding of flowering plant genome evolution.</title>
        <authorList>
            <person name="Chaw S.M."/>
            <person name="Liu Y.C."/>
            <person name="Wu Y.W."/>
            <person name="Wang H.Y."/>
            <person name="Lin C.I."/>
            <person name="Wu C.S."/>
            <person name="Ke H.M."/>
            <person name="Chang L.Y."/>
            <person name="Hsu C.Y."/>
            <person name="Yang H.T."/>
            <person name="Sudianto E."/>
            <person name="Hsu M.H."/>
            <person name="Wu K.P."/>
            <person name="Wang L.N."/>
            <person name="Leebens-Mack J.H."/>
            <person name="Tsai I.J."/>
        </authorList>
    </citation>
    <scope>NUCLEOTIDE SEQUENCE [LARGE SCALE GENOMIC DNA]</scope>
    <source>
        <strain evidence="16">cv. Chaw 1501</strain>
        <tissue evidence="15">Young leaves</tissue>
    </source>
</reference>
<dbReference type="SMART" id="SM00856">
    <property type="entry name" value="PMEI"/>
    <property type="match status" value="1"/>
</dbReference>
<keyword evidence="13" id="KW-0472">Membrane</keyword>
<feature type="domain" description="Pectinesterase inhibitor" evidence="14">
    <location>
        <begin position="66"/>
        <end position="216"/>
    </location>
</feature>
<feature type="active site" evidence="11">
    <location>
        <position position="411"/>
    </location>
</feature>
<dbReference type="GO" id="GO:0042545">
    <property type="term" value="P:cell wall modification"/>
    <property type="evidence" value="ECO:0007669"/>
    <property type="project" value="UniProtKB-UniRule"/>
</dbReference>
<keyword evidence="8" id="KW-0325">Glycoprotein</keyword>
<keyword evidence="6 12" id="KW-0063">Aspartyl esterase</keyword>
<dbReference type="GO" id="GO:0030599">
    <property type="term" value="F:pectinesterase activity"/>
    <property type="evidence" value="ECO:0007669"/>
    <property type="project" value="UniProtKB-UniRule"/>
</dbReference>
<dbReference type="InterPro" id="IPR011050">
    <property type="entry name" value="Pectin_lyase_fold/virulence"/>
</dbReference>
<comment type="function">
    <text evidence="10 12">Acts in the modification of cell walls via demethylesterification of cell wall pectin.</text>
</comment>
<feature type="transmembrane region" description="Helical" evidence="13">
    <location>
        <begin position="29"/>
        <end position="49"/>
    </location>
</feature>
<comment type="similarity">
    <text evidence="2">In the N-terminal section; belongs to the PMEI family.</text>
</comment>
<sequence>MSSSFKGYGKVDEADQARLDVHRRTRKRIAIIGLSTIVLVGVVLAAVLGTSHSSNGDSKSANSPTAISSSIKAVCKVTQYPDSCFSSLSSLANSTQLDPLQLFKLSLKAAMKEISSAFNHLTGIKLKNTMDMMSEPALSDCKELLGLAVDHVNGSLLSSDLSSLDLVDDLKTWLSATGTYLQTCIDGFANATKEAQLQVSNSLKNSTEFTSNSLAILTGIFNVVDSFKLRRLMVYTSSEFPVWVSSKDRKLLANPDPKKNADIVVAQDGSGKYKRIGDALVSVPDMSEKRTVIYVKKGVYKENVWVDKSKWNVMMVGDGMNATIVTGSKNVVDGTPTFSTATFAVFGKGFIARDMQFQNTAGAVKQQAVALMSNADQSVFYRCRFDGFQDTLYTHTNRQFYRECDVLGTVDFIFGNAAVVLQNCTIRPKVPMLGQQNTITAQGKIDPNQNTGISIHNCQIYGAGNLSSVRTYLGRPWKDYSTTVYMQSMLGSLIDPAGWLPWVGDSVPNTIFYSEFQNHGPGSSMKNRVKWKGLRSIHSKQAIKFTVKSFIEGDRWISEAGVPYKSGLRE</sequence>
<dbReference type="OrthoDB" id="2019149at2759"/>
<protein>
    <recommendedName>
        <fullName evidence="4 12">Pectinesterase</fullName>
        <ecNumber evidence="4 12">3.1.1.11</ecNumber>
    </recommendedName>
</protein>
<dbReference type="GO" id="GO:0045490">
    <property type="term" value="P:pectin catabolic process"/>
    <property type="evidence" value="ECO:0007669"/>
    <property type="project" value="UniProtKB-UniRule"/>
</dbReference>
<dbReference type="InterPro" id="IPR012334">
    <property type="entry name" value="Pectin_lyas_fold"/>
</dbReference>
<dbReference type="Gene3D" id="1.20.140.40">
    <property type="entry name" value="Invertase/pectin methylesterase inhibitor family protein"/>
    <property type="match status" value="1"/>
</dbReference>
<dbReference type="Pfam" id="PF01095">
    <property type="entry name" value="Pectinesterase"/>
    <property type="match status" value="1"/>
</dbReference>